<comment type="subcellular location">
    <subcellularLocation>
        <location evidence="1">Secreted</location>
    </subcellularLocation>
</comment>
<keyword evidence="7" id="KW-1015">Disulfide bond</keyword>
<dbReference type="GO" id="GO:0005126">
    <property type="term" value="F:cytokine receptor binding"/>
    <property type="evidence" value="ECO:0007669"/>
    <property type="project" value="InterPro"/>
</dbReference>
<dbReference type="PANTHER" id="PTHR11691">
    <property type="entry name" value="TYPE I INTERFERON"/>
    <property type="match status" value="1"/>
</dbReference>
<reference evidence="9" key="2">
    <citation type="submission" date="2025-08" db="UniProtKB">
        <authorList>
            <consortium name="Ensembl"/>
        </authorList>
    </citation>
    <scope>IDENTIFICATION</scope>
</reference>
<gene>
    <name evidence="9" type="primary">LOC115424066</name>
</gene>
<dbReference type="GO" id="GO:0051607">
    <property type="term" value="P:defense response to virus"/>
    <property type="evidence" value="ECO:0007669"/>
    <property type="project" value="UniProtKB-KW"/>
</dbReference>
<dbReference type="AlphaFoldDB" id="A0A672Z2T7"/>
<evidence type="ECO:0000256" key="8">
    <source>
        <dbReference type="SAM" id="SignalP"/>
    </source>
</evidence>
<dbReference type="PANTHER" id="PTHR11691:SF73">
    <property type="entry name" value="INTERFERON BETA"/>
    <property type="match status" value="1"/>
</dbReference>
<dbReference type="GO" id="GO:0006955">
    <property type="term" value="P:immune response"/>
    <property type="evidence" value="ECO:0007669"/>
    <property type="project" value="UniProtKB-ARBA"/>
</dbReference>
<protein>
    <submittedName>
        <fullName evidence="9">Uncharacterized protein</fullName>
    </submittedName>
</protein>
<keyword evidence="5 8" id="KW-0732">Signal</keyword>
<keyword evidence="10" id="KW-1185">Reference proteome</keyword>
<accession>A0A672Z2T7</accession>
<feature type="signal peptide" evidence="8">
    <location>
        <begin position="1"/>
        <end position="27"/>
    </location>
</feature>
<sequence>MFTWTWTRTWTWTAVLVFLFSNTLTSALRCDWLKHYGHRSNECLNLLEDMGGQLIQEDGRDRCPYRLYSRIRNTQVESQVVFIRDSLEHILRLYDHGNRSSVTWDTVNTEHFLLCLRSQIDKLNGCVSKRPRVYVVRVSFRGSSAESWELIRKNTKEHLEQLHLLVNSIRHQQEAEHRVQTYIYEHVTPGPSGGGVPLGSAPCPHYKHLFKVNQTNQTNTC</sequence>
<dbReference type="InterPro" id="IPR009079">
    <property type="entry name" value="4_helix_cytokine-like_core"/>
</dbReference>
<evidence type="ECO:0000313" key="9">
    <source>
        <dbReference type="Ensembl" id="ENSSORP00005011511.1"/>
    </source>
</evidence>
<dbReference type="Gene3D" id="1.20.1250.10">
    <property type="match status" value="1"/>
</dbReference>
<evidence type="ECO:0000313" key="10">
    <source>
        <dbReference type="Proteomes" id="UP000472271"/>
    </source>
</evidence>
<reference evidence="9" key="1">
    <citation type="submission" date="2019-06" db="EMBL/GenBank/DDBJ databases">
        <authorList>
            <consortium name="Wellcome Sanger Institute Data Sharing"/>
        </authorList>
    </citation>
    <scope>NUCLEOTIDE SEQUENCE [LARGE SCALE GENOMIC DNA]</scope>
</reference>
<dbReference type="InterPro" id="IPR000471">
    <property type="entry name" value="Interferon_alpha/beta/delta"/>
</dbReference>
<dbReference type="GO" id="GO:0005615">
    <property type="term" value="C:extracellular space"/>
    <property type="evidence" value="ECO:0007669"/>
    <property type="project" value="UniProtKB-KW"/>
</dbReference>
<dbReference type="GO" id="GO:0005125">
    <property type="term" value="F:cytokine activity"/>
    <property type="evidence" value="ECO:0007669"/>
    <property type="project" value="UniProtKB-KW"/>
</dbReference>
<reference evidence="9" key="3">
    <citation type="submission" date="2025-09" db="UniProtKB">
        <authorList>
            <consortium name="Ensembl"/>
        </authorList>
    </citation>
    <scope>IDENTIFICATION</scope>
</reference>
<name>A0A672Z2T7_9TELE</name>
<evidence type="ECO:0000256" key="2">
    <source>
        <dbReference type="ARBA" id="ARBA00011033"/>
    </source>
</evidence>
<dbReference type="Proteomes" id="UP000472271">
    <property type="component" value="Chromosome 8"/>
</dbReference>
<dbReference type="Pfam" id="PF00143">
    <property type="entry name" value="Interferon"/>
    <property type="match status" value="1"/>
</dbReference>
<keyword evidence="4" id="KW-0964">Secreted</keyword>
<evidence type="ECO:0000256" key="3">
    <source>
        <dbReference type="ARBA" id="ARBA00022514"/>
    </source>
</evidence>
<keyword evidence="3" id="KW-0202">Cytokine</keyword>
<proteinExistence type="inferred from homology"/>
<organism evidence="9 10">
    <name type="scientific">Sphaeramia orbicularis</name>
    <name type="common">orbiculate cardinalfish</name>
    <dbReference type="NCBI Taxonomy" id="375764"/>
    <lineage>
        <taxon>Eukaryota</taxon>
        <taxon>Metazoa</taxon>
        <taxon>Chordata</taxon>
        <taxon>Craniata</taxon>
        <taxon>Vertebrata</taxon>
        <taxon>Euteleostomi</taxon>
        <taxon>Actinopterygii</taxon>
        <taxon>Neopterygii</taxon>
        <taxon>Teleostei</taxon>
        <taxon>Neoteleostei</taxon>
        <taxon>Acanthomorphata</taxon>
        <taxon>Gobiaria</taxon>
        <taxon>Kurtiformes</taxon>
        <taxon>Apogonoidei</taxon>
        <taxon>Apogonidae</taxon>
        <taxon>Apogoninae</taxon>
        <taxon>Sphaeramia</taxon>
    </lineage>
</organism>
<evidence type="ECO:0000256" key="6">
    <source>
        <dbReference type="ARBA" id="ARBA00023118"/>
    </source>
</evidence>
<evidence type="ECO:0000256" key="7">
    <source>
        <dbReference type="ARBA" id="ARBA00023157"/>
    </source>
</evidence>
<feature type="chain" id="PRO_5025568141" evidence="8">
    <location>
        <begin position="28"/>
        <end position="221"/>
    </location>
</feature>
<dbReference type="InParanoid" id="A0A672Z2T7"/>
<evidence type="ECO:0000256" key="4">
    <source>
        <dbReference type="ARBA" id="ARBA00022525"/>
    </source>
</evidence>
<dbReference type="SUPFAM" id="SSF47266">
    <property type="entry name" value="4-helical cytokines"/>
    <property type="match status" value="1"/>
</dbReference>
<keyword evidence="6" id="KW-0051">Antiviral defense</keyword>
<comment type="similarity">
    <text evidence="2">Belongs to the alpha/beta interferon family.</text>
</comment>
<evidence type="ECO:0000256" key="1">
    <source>
        <dbReference type="ARBA" id="ARBA00004613"/>
    </source>
</evidence>
<dbReference type="Ensembl" id="ENSSORT00005011894.1">
    <property type="protein sequence ID" value="ENSSORP00005011511.1"/>
    <property type="gene ID" value="ENSSORG00005006155.1"/>
</dbReference>
<evidence type="ECO:0000256" key="5">
    <source>
        <dbReference type="ARBA" id="ARBA00022729"/>
    </source>
</evidence>